<dbReference type="Proteomes" id="UP000615796">
    <property type="component" value="Unassembled WGS sequence"/>
</dbReference>
<sequence>MNADKFMNVFRLPGSIQVRIGQWQSTFRGTSDIVLHQALTLRNQQYHQANFLPRGWCLTPFSTEDISITHHGKYIQTTMLTMIDRKVTYKRIYLSRLPLEQAEPALRAFKAEWIKQYNMVLSKYNQQQKKQFMRFAQEELETLYPSIPKGQFNSVLWNRIVRSEFGSENKQTNPYFVKASL</sequence>
<gene>
    <name evidence="1" type="ORF">H8Q88_08465</name>
</gene>
<dbReference type="EMBL" id="JACRUP010000004">
    <property type="protein sequence ID" value="MBC5850999.1"/>
    <property type="molecule type" value="Genomic_DNA"/>
</dbReference>
<comment type="caution">
    <text evidence="1">The sequence shown here is derived from an EMBL/GenBank/DDBJ whole genome shotgun (WGS) entry which is preliminary data.</text>
</comment>
<dbReference type="OrthoDB" id="5893766at2"/>
<keyword evidence="2" id="KW-1185">Reference proteome</keyword>
<protein>
    <submittedName>
        <fullName evidence="1">Uncharacterized protein</fullName>
    </submittedName>
</protein>
<accession>A0A9X0UIH0</accession>
<dbReference type="AlphaFoldDB" id="A0A9X0UIH0"/>
<proteinExistence type="predicted"/>
<dbReference type="GeneID" id="79887851"/>
<evidence type="ECO:0000313" key="1">
    <source>
        <dbReference type="EMBL" id="MBC5850999.1"/>
    </source>
</evidence>
<reference evidence="1" key="1">
    <citation type="submission" date="2020-08" db="EMBL/GenBank/DDBJ databases">
        <title>Genome Sequencing and Pan-Genome Analysis of Migratory bird Vibrio Strains, Inner Mongolia.</title>
        <authorList>
            <person name="Zheng L."/>
        </authorList>
    </citation>
    <scope>NUCLEOTIDE SEQUENCE</scope>
    <source>
        <strain evidence="1">M13F</strain>
    </source>
</reference>
<name>A0A9X0UIH0_VIBME</name>
<organism evidence="1 2">
    <name type="scientific">Vibrio metschnikovii</name>
    <dbReference type="NCBI Taxonomy" id="28172"/>
    <lineage>
        <taxon>Bacteria</taxon>
        <taxon>Pseudomonadati</taxon>
        <taxon>Pseudomonadota</taxon>
        <taxon>Gammaproteobacteria</taxon>
        <taxon>Vibrionales</taxon>
        <taxon>Vibrionaceae</taxon>
        <taxon>Vibrio</taxon>
    </lineage>
</organism>
<dbReference type="RefSeq" id="WP_040904276.1">
    <property type="nucleotide sequence ID" value="NZ_CAWQLT010000001.1"/>
</dbReference>
<evidence type="ECO:0000313" key="2">
    <source>
        <dbReference type="Proteomes" id="UP000615796"/>
    </source>
</evidence>